<protein>
    <recommendedName>
        <fullName evidence="3">Secreted protein</fullName>
    </recommendedName>
</protein>
<sequence length="119" mass="14440">MIVIILITKASCAHIFFNLRTQRGSRGIKFHLERISHKVIYSSGSADRYPWLFFRYYSLLIFQCFQCFRKSLKPLNLFLIKYLTHRTQQHTTFRLTESSEYLRSVFLRHIPDRSLTRRY</sequence>
<proteinExistence type="predicted"/>
<keyword evidence="2" id="KW-1185">Reference proteome</keyword>
<evidence type="ECO:0000313" key="2">
    <source>
        <dbReference type="Proteomes" id="UP001430953"/>
    </source>
</evidence>
<gene>
    <name evidence="1" type="ORF">PUN28_012417</name>
</gene>
<name>A0AAW2FBJ8_9HYME</name>
<comment type="caution">
    <text evidence="1">The sequence shown here is derived from an EMBL/GenBank/DDBJ whole genome shotgun (WGS) entry which is preliminary data.</text>
</comment>
<dbReference type="EMBL" id="JADYXP020000012">
    <property type="protein sequence ID" value="KAL0113248.1"/>
    <property type="molecule type" value="Genomic_DNA"/>
</dbReference>
<dbReference type="AlphaFoldDB" id="A0AAW2FBJ8"/>
<reference evidence="1 2" key="1">
    <citation type="submission" date="2023-03" db="EMBL/GenBank/DDBJ databases">
        <title>High recombination rates correlate with genetic variation in Cardiocondyla obscurior ants.</title>
        <authorList>
            <person name="Errbii M."/>
        </authorList>
    </citation>
    <scope>NUCLEOTIDE SEQUENCE [LARGE SCALE GENOMIC DNA]</scope>
    <source>
        <strain evidence="1">Alpha-2009</strain>
        <tissue evidence="1">Whole body</tissue>
    </source>
</reference>
<organism evidence="1 2">
    <name type="scientific">Cardiocondyla obscurior</name>
    <dbReference type="NCBI Taxonomy" id="286306"/>
    <lineage>
        <taxon>Eukaryota</taxon>
        <taxon>Metazoa</taxon>
        <taxon>Ecdysozoa</taxon>
        <taxon>Arthropoda</taxon>
        <taxon>Hexapoda</taxon>
        <taxon>Insecta</taxon>
        <taxon>Pterygota</taxon>
        <taxon>Neoptera</taxon>
        <taxon>Endopterygota</taxon>
        <taxon>Hymenoptera</taxon>
        <taxon>Apocrita</taxon>
        <taxon>Aculeata</taxon>
        <taxon>Formicoidea</taxon>
        <taxon>Formicidae</taxon>
        <taxon>Myrmicinae</taxon>
        <taxon>Cardiocondyla</taxon>
    </lineage>
</organism>
<evidence type="ECO:0000313" key="1">
    <source>
        <dbReference type="EMBL" id="KAL0113248.1"/>
    </source>
</evidence>
<dbReference type="Proteomes" id="UP001430953">
    <property type="component" value="Unassembled WGS sequence"/>
</dbReference>
<evidence type="ECO:0008006" key="3">
    <source>
        <dbReference type="Google" id="ProtNLM"/>
    </source>
</evidence>
<accession>A0AAW2FBJ8</accession>